<dbReference type="EMBL" id="POUD01000172">
    <property type="protein sequence ID" value="PZG12897.1"/>
    <property type="molecule type" value="Genomic_DNA"/>
</dbReference>
<dbReference type="PANTHER" id="PTHR30222:SF18">
    <property type="entry name" value="BIFUNCTIONAL POLYHYDROXYBUTYRATE SYNTHASE _ ABC TRANSPORTER PERIPLASMIC BINDING PROTEIN-RELATED"/>
    <property type="match status" value="1"/>
</dbReference>
<feature type="compositionally biased region" description="Pro residues" evidence="2">
    <location>
        <begin position="11"/>
        <end position="23"/>
    </location>
</feature>
<dbReference type="Pfam" id="PF13416">
    <property type="entry name" value="SBP_bac_8"/>
    <property type="match status" value="1"/>
</dbReference>
<proteinExistence type="predicted"/>
<dbReference type="SUPFAM" id="SSF53850">
    <property type="entry name" value="Periplasmic binding protein-like II"/>
    <property type="match status" value="1"/>
</dbReference>
<dbReference type="Proteomes" id="UP000249304">
    <property type="component" value="Unassembled WGS sequence"/>
</dbReference>
<evidence type="ECO:0000313" key="3">
    <source>
        <dbReference type="EMBL" id="PZG12897.1"/>
    </source>
</evidence>
<evidence type="ECO:0008006" key="5">
    <source>
        <dbReference type="Google" id="ProtNLM"/>
    </source>
</evidence>
<keyword evidence="4" id="KW-1185">Reference proteome</keyword>
<reference evidence="3 4" key="1">
    <citation type="submission" date="2018-01" db="EMBL/GenBank/DDBJ databases">
        <title>Draft genome sequence of Nonomuraea sp. KC333.</title>
        <authorList>
            <person name="Sahin N."/>
            <person name="Saygin H."/>
            <person name="Ay H."/>
        </authorList>
    </citation>
    <scope>NUCLEOTIDE SEQUENCE [LARGE SCALE GENOMIC DNA]</scope>
    <source>
        <strain evidence="3 4">KC333</strain>
    </source>
</reference>
<evidence type="ECO:0000313" key="4">
    <source>
        <dbReference type="Proteomes" id="UP000249304"/>
    </source>
</evidence>
<accession>A0A2W2EU75</accession>
<name>A0A2W2EU75_9ACTN</name>
<dbReference type="PANTHER" id="PTHR30222">
    <property type="entry name" value="SPERMIDINE/PUTRESCINE-BINDING PERIPLASMIC PROTEIN"/>
    <property type="match status" value="1"/>
</dbReference>
<sequence length="361" mass="39588">MGAARSTPSPSATPTPTPTPTPSPSATQSDGTLQILTYRGYAEYGGVSPRVNWVVPFEKETGCRIARLDIAHSPEELAAKVDDRPYDVMTAGPVLAADLIEGKKAQPIDPAKVSGYDDLDERFRDMTTVGGKVYGVPYLWAYHEYVYDSGRVKNPSLEQVFTSERSALRDSPLTIADAAQAEGPAEEPYELGTGDLDRAAELLGRQKERTYWRDAIDLVKGFATGSLDYAQVTPYHRLLLQNAGLPVKTLKTRETTGWADSWMLGAHVADTTCAYRWLNWVASPDRQRDAAAWAGMAPAGEKACKGRAEQMCELYGVGDDKVFDRVVFAVRPPGDCKAGEGKCADLPDYTAWAERWRELVE</sequence>
<dbReference type="Gene3D" id="3.40.190.10">
    <property type="entry name" value="Periplasmic binding protein-like II"/>
    <property type="match status" value="2"/>
</dbReference>
<dbReference type="AlphaFoldDB" id="A0A2W2EU75"/>
<feature type="compositionally biased region" description="Low complexity" evidence="2">
    <location>
        <begin position="1"/>
        <end position="10"/>
    </location>
</feature>
<organism evidence="3 4">
    <name type="scientific">Nonomuraea aridisoli</name>
    <dbReference type="NCBI Taxonomy" id="2070368"/>
    <lineage>
        <taxon>Bacteria</taxon>
        <taxon>Bacillati</taxon>
        <taxon>Actinomycetota</taxon>
        <taxon>Actinomycetes</taxon>
        <taxon>Streptosporangiales</taxon>
        <taxon>Streptosporangiaceae</taxon>
        <taxon>Nonomuraea</taxon>
    </lineage>
</organism>
<comment type="caution">
    <text evidence="3">The sequence shown here is derived from an EMBL/GenBank/DDBJ whole genome shotgun (WGS) entry which is preliminary data.</text>
</comment>
<protein>
    <recommendedName>
        <fullName evidence="5">Extracellular solute-binding protein</fullName>
    </recommendedName>
</protein>
<dbReference type="OrthoDB" id="9813777at2"/>
<feature type="region of interest" description="Disordered" evidence="2">
    <location>
        <begin position="1"/>
        <end position="31"/>
    </location>
</feature>
<evidence type="ECO:0000256" key="2">
    <source>
        <dbReference type="SAM" id="MobiDB-lite"/>
    </source>
</evidence>
<gene>
    <name evidence="3" type="ORF">C1J01_31410</name>
</gene>
<dbReference type="InterPro" id="IPR006059">
    <property type="entry name" value="SBP"/>
</dbReference>
<evidence type="ECO:0000256" key="1">
    <source>
        <dbReference type="ARBA" id="ARBA00022729"/>
    </source>
</evidence>
<keyword evidence="1" id="KW-0732">Signal</keyword>